<dbReference type="OrthoDB" id="5072at2759"/>
<evidence type="ECO:0000256" key="6">
    <source>
        <dbReference type="ARBA" id="ARBA00023242"/>
    </source>
</evidence>
<dbReference type="GO" id="GO:0008097">
    <property type="term" value="F:5S rRNA binding"/>
    <property type="evidence" value="ECO:0007669"/>
    <property type="project" value="TreeGrafter"/>
</dbReference>
<feature type="region of interest" description="Disordered" evidence="7">
    <location>
        <begin position="72"/>
        <end position="93"/>
    </location>
</feature>
<sequence length="218" mass="23679">MAADAAIAGAATAGRQVEKKSKRQPSRKGKKAWRANIDMTDVEEGLEEAREEERIGTVRGACGHFSLTGGEAGQGARFGEGKATDVKEHPEGHREMRADCLVRANKAPAMFDLWAEDDPGAKGQKNSAGKEFISFAKKEPVKVRFLPVRPRVNVDRQTGRFLSVSHLGASYRAPESARKELIALAGAVELKKENERVQLAEIQAKFFKNGSADGVSSF</sequence>
<dbReference type="Pfam" id="PF07767">
    <property type="entry name" value="Nop53"/>
    <property type="match status" value="2"/>
</dbReference>
<feature type="compositionally biased region" description="Basic and acidic residues" evidence="7">
    <location>
        <begin position="79"/>
        <end position="93"/>
    </location>
</feature>
<dbReference type="GO" id="GO:0000027">
    <property type="term" value="P:ribosomal large subunit assembly"/>
    <property type="evidence" value="ECO:0007669"/>
    <property type="project" value="TreeGrafter"/>
</dbReference>
<proteinExistence type="inferred from homology"/>
<dbReference type="PANTHER" id="PTHR14211">
    <property type="entry name" value="GLIOMA SUPPRESSOR CANDIDATE REGION GENE 2"/>
    <property type="match status" value="1"/>
</dbReference>
<evidence type="ECO:0000256" key="5">
    <source>
        <dbReference type="ARBA" id="ARBA00022517"/>
    </source>
</evidence>
<dbReference type="GO" id="GO:0005730">
    <property type="term" value="C:nucleolus"/>
    <property type="evidence" value="ECO:0007669"/>
    <property type="project" value="UniProtKB-SubCell"/>
</dbReference>
<comment type="caution">
    <text evidence="8">The sequence shown here is derived from an EMBL/GenBank/DDBJ whole genome shotgun (WGS) entry which is preliminary data.</text>
</comment>
<evidence type="ECO:0000256" key="7">
    <source>
        <dbReference type="SAM" id="MobiDB-lite"/>
    </source>
</evidence>
<comment type="subcellular location">
    <subcellularLocation>
        <location evidence="1">Nucleus</location>
        <location evidence="1">Nucleolus</location>
    </subcellularLocation>
    <subcellularLocation>
        <location evidence="2">Nucleus</location>
        <location evidence="2">Nucleoplasm</location>
    </subcellularLocation>
</comment>
<reference evidence="8 9" key="1">
    <citation type="journal article" name="Sci. Rep.">
        <title>Genome-scale phylogenetic analyses confirm Olpidium as the closest living zoosporic fungus to the non-flagellated, terrestrial fungi.</title>
        <authorList>
            <person name="Chang Y."/>
            <person name="Rochon D."/>
            <person name="Sekimoto S."/>
            <person name="Wang Y."/>
            <person name="Chovatia M."/>
            <person name="Sandor L."/>
            <person name="Salamov A."/>
            <person name="Grigoriev I.V."/>
            <person name="Stajich J.E."/>
            <person name="Spatafora J.W."/>
        </authorList>
    </citation>
    <scope>NUCLEOTIDE SEQUENCE [LARGE SCALE GENOMIC DNA]</scope>
    <source>
        <strain evidence="8">S191</strain>
    </source>
</reference>
<dbReference type="InterPro" id="IPR011687">
    <property type="entry name" value="Nop53/GLTSCR2"/>
</dbReference>
<dbReference type="AlphaFoldDB" id="A0A8H7ZM66"/>
<dbReference type="GO" id="GO:0005654">
    <property type="term" value="C:nucleoplasm"/>
    <property type="evidence" value="ECO:0007669"/>
    <property type="project" value="UniProtKB-SubCell"/>
</dbReference>
<comment type="similarity">
    <text evidence="3">Belongs to the NOP53 family.</text>
</comment>
<evidence type="ECO:0000256" key="2">
    <source>
        <dbReference type="ARBA" id="ARBA00004642"/>
    </source>
</evidence>
<protein>
    <recommendedName>
        <fullName evidence="4">Ribosome biogenesis protein NOP53</fullName>
    </recommendedName>
</protein>
<evidence type="ECO:0000313" key="9">
    <source>
        <dbReference type="Proteomes" id="UP000673691"/>
    </source>
</evidence>
<feature type="compositionally biased region" description="Basic residues" evidence="7">
    <location>
        <begin position="20"/>
        <end position="33"/>
    </location>
</feature>
<evidence type="ECO:0000256" key="1">
    <source>
        <dbReference type="ARBA" id="ARBA00004604"/>
    </source>
</evidence>
<dbReference type="GO" id="GO:0006364">
    <property type="term" value="P:rRNA processing"/>
    <property type="evidence" value="ECO:0007669"/>
    <property type="project" value="TreeGrafter"/>
</dbReference>
<keyword evidence="9" id="KW-1185">Reference proteome</keyword>
<feature type="compositionally biased region" description="Low complexity" evidence="7">
    <location>
        <begin position="1"/>
        <end position="13"/>
    </location>
</feature>
<organism evidence="8 9">
    <name type="scientific">Olpidium bornovanus</name>
    <dbReference type="NCBI Taxonomy" id="278681"/>
    <lineage>
        <taxon>Eukaryota</taxon>
        <taxon>Fungi</taxon>
        <taxon>Fungi incertae sedis</taxon>
        <taxon>Olpidiomycota</taxon>
        <taxon>Olpidiomycotina</taxon>
        <taxon>Olpidiomycetes</taxon>
        <taxon>Olpidiales</taxon>
        <taxon>Olpidiaceae</taxon>
        <taxon>Olpidium</taxon>
    </lineage>
</organism>
<evidence type="ECO:0000256" key="3">
    <source>
        <dbReference type="ARBA" id="ARBA00008838"/>
    </source>
</evidence>
<gene>
    <name evidence="8" type="ORF">BJ554DRAFT_4851</name>
</gene>
<dbReference type="PANTHER" id="PTHR14211:SF7">
    <property type="entry name" value="RIBOSOME BIOGENESIS PROTEIN NOP53"/>
    <property type="match status" value="1"/>
</dbReference>
<keyword evidence="6" id="KW-0539">Nucleus</keyword>
<feature type="region of interest" description="Disordered" evidence="7">
    <location>
        <begin position="1"/>
        <end position="36"/>
    </location>
</feature>
<name>A0A8H7ZM66_9FUNG</name>
<dbReference type="Proteomes" id="UP000673691">
    <property type="component" value="Unassembled WGS sequence"/>
</dbReference>
<accession>A0A8H7ZM66</accession>
<evidence type="ECO:0000256" key="4">
    <source>
        <dbReference type="ARBA" id="ARBA00018339"/>
    </source>
</evidence>
<evidence type="ECO:0000313" key="8">
    <source>
        <dbReference type="EMBL" id="KAG5455652.1"/>
    </source>
</evidence>
<keyword evidence="5" id="KW-0690">Ribosome biogenesis</keyword>
<dbReference type="EMBL" id="JAEFCI010013006">
    <property type="protein sequence ID" value="KAG5455652.1"/>
    <property type="molecule type" value="Genomic_DNA"/>
</dbReference>